<proteinExistence type="inferred from homology"/>
<gene>
    <name evidence="1" type="primary">mqnB</name>
    <name evidence="4" type="ORF">O9H85_25790</name>
</gene>
<evidence type="ECO:0000256" key="2">
    <source>
        <dbReference type="NCBIfam" id="TIGR03664"/>
    </source>
</evidence>
<dbReference type="EMBL" id="JAQAGZ010000019">
    <property type="protein sequence ID" value="MCZ8515762.1"/>
    <property type="molecule type" value="Genomic_DNA"/>
</dbReference>
<dbReference type="SUPFAM" id="SSF53167">
    <property type="entry name" value="Purine and uridine phosphorylases"/>
    <property type="match status" value="1"/>
</dbReference>
<organism evidence="4 5">
    <name type="scientific">Paenibacillus gyeongsangnamensis</name>
    <dbReference type="NCBI Taxonomy" id="3388067"/>
    <lineage>
        <taxon>Bacteria</taxon>
        <taxon>Bacillati</taxon>
        <taxon>Bacillota</taxon>
        <taxon>Bacilli</taxon>
        <taxon>Bacillales</taxon>
        <taxon>Paenibacillaceae</taxon>
        <taxon>Paenibacillus</taxon>
    </lineage>
</organism>
<keyword evidence="5" id="KW-1185">Reference proteome</keyword>
<reference evidence="4 5" key="1">
    <citation type="submission" date="2022-12" db="EMBL/GenBank/DDBJ databases">
        <title>Draft genome sequence of Paenibacillus sp. dW9.</title>
        <authorList>
            <person name="Choi E.-W."/>
            <person name="Kim D.-U."/>
        </authorList>
    </citation>
    <scope>NUCLEOTIDE SEQUENCE [LARGE SCALE GENOMIC DNA]</scope>
    <source>
        <strain evidence="5">dW9</strain>
    </source>
</reference>
<evidence type="ECO:0000256" key="1">
    <source>
        <dbReference type="HAMAP-Rule" id="MF_00991"/>
    </source>
</evidence>
<dbReference type="GO" id="GO:0016798">
    <property type="term" value="F:hydrolase activity, acting on glycosyl bonds"/>
    <property type="evidence" value="ECO:0007669"/>
    <property type="project" value="UniProtKB-KW"/>
</dbReference>
<dbReference type="InterPro" id="IPR000845">
    <property type="entry name" value="Nucleoside_phosphorylase_d"/>
</dbReference>
<keyword evidence="4" id="KW-0326">Glycosidase</keyword>
<dbReference type="CDD" id="cd17766">
    <property type="entry name" value="futalosine_nucleosidase_MqnB"/>
    <property type="match status" value="1"/>
</dbReference>
<feature type="domain" description="Nucleoside phosphorylase" evidence="3">
    <location>
        <begin position="41"/>
        <end position="216"/>
    </location>
</feature>
<sequence>MNPMNPPIDSPLRVLVVTAVPAERDAVLRGLGGSGRFEAIAAGVGPVASAIGTAKALAAGDYGLVVIAGIAGGFAAEAPLGSLVVASEIVAADLGAETPDGFCSLDELGFGTARVPVDEGRAARLAEALKGSARAVCFGPILTVSTVTGTAATADKLAALYPGAAAEGMEGFGAASAARDRGVPVLELRAISNPVGPRDRGAWRIGDALQALEAAGPVLLEVLR</sequence>
<dbReference type="Proteomes" id="UP001527882">
    <property type="component" value="Unassembled WGS sequence"/>
</dbReference>
<keyword evidence="1" id="KW-0474">Menaquinone biosynthesis</keyword>
<dbReference type="PANTHER" id="PTHR46832:SF2">
    <property type="entry name" value="FUTALOSINE HYDROLASE"/>
    <property type="match status" value="1"/>
</dbReference>
<comment type="caution">
    <text evidence="4">The sequence shown here is derived from an EMBL/GenBank/DDBJ whole genome shotgun (WGS) entry which is preliminary data.</text>
</comment>
<comment type="catalytic activity">
    <reaction evidence="1">
        <text>futalosine + H2O = dehypoxanthine futalosine + hypoxanthine</text>
        <dbReference type="Rhea" id="RHEA:25904"/>
        <dbReference type="ChEBI" id="CHEBI:15377"/>
        <dbReference type="ChEBI" id="CHEBI:17368"/>
        <dbReference type="ChEBI" id="CHEBI:58863"/>
        <dbReference type="ChEBI" id="CHEBI:58864"/>
        <dbReference type="EC" id="3.2.2.26"/>
    </reaction>
</comment>
<comment type="pathway">
    <text evidence="1">Quinol/quinone metabolism; menaquinone biosynthesis.</text>
</comment>
<evidence type="ECO:0000313" key="5">
    <source>
        <dbReference type="Proteomes" id="UP001527882"/>
    </source>
</evidence>
<dbReference type="Pfam" id="PF01048">
    <property type="entry name" value="PNP_UDP_1"/>
    <property type="match status" value="1"/>
</dbReference>
<evidence type="ECO:0000259" key="3">
    <source>
        <dbReference type="Pfam" id="PF01048"/>
    </source>
</evidence>
<dbReference type="RefSeq" id="WP_269884291.1">
    <property type="nucleotide sequence ID" value="NZ_JAQAGZ010000019.1"/>
</dbReference>
<dbReference type="HAMAP" id="MF_00991">
    <property type="entry name" value="MqnB"/>
    <property type="match status" value="1"/>
</dbReference>
<name>A0ABT4QFX3_9BACL</name>
<accession>A0ABT4QFX3</accession>
<protein>
    <recommendedName>
        <fullName evidence="1 2">Futalosine hydrolase</fullName>
        <shortName evidence="1">FL hydrolase</shortName>
        <ecNumber evidence="1 2">3.2.2.26</ecNumber>
    </recommendedName>
    <alternativeName>
        <fullName evidence="1">Futalosine nucleosidase</fullName>
    </alternativeName>
    <alternativeName>
        <fullName evidence="1">Menaquinone biosynthetic enzyme MqnB</fullName>
    </alternativeName>
</protein>
<dbReference type="PANTHER" id="PTHR46832">
    <property type="entry name" value="5'-METHYLTHIOADENOSINE/S-ADENOSYLHOMOCYSTEINE NUCLEOSIDASE"/>
    <property type="match status" value="1"/>
</dbReference>
<dbReference type="Gene3D" id="3.40.50.1580">
    <property type="entry name" value="Nucleoside phosphorylase domain"/>
    <property type="match status" value="1"/>
</dbReference>
<comment type="function">
    <text evidence="1">Catalyzes the hydrolysis of futalosine (FL) to dehypoxanthine futalosine (DHFL) and hypoxanthine, a step in the biosynthesis of menaquinone (MK, vitamin K2).</text>
</comment>
<dbReference type="NCBIfam" id="TIGR03664">
    <property type="entry name" value="fut_nucase"/>
    <property type="match status" value="1"/>
</dbReference>
<dbReference type="InterPro" id="IPR019963">
    <property type="entry name" value="FL_hydrolase_MqnB"/>
</dbReference>
<keyword evidence="1 4" id="KW-0378">Hydrolase</keyword>
<dbReference type="EC" id="3.2.2.26" evidence="1 2"/>
<dbReference type="InterPro" id="IPR035994">
    <property type="entry name" value="Nucleoside_phosphorylase_sf"/>
</dbReference>
<evidence type="ECO:0000313" key="4">
    <source>
        <dbReference type="EMBL" id="MCZ8515762.1"/>
    </source>
</evidence>
<comment type="similarity">
    <text evidence="1">Belongs to the PNP/UDP phosphorylase family. Futalosine hydrolase subfamily.</text>
</comment>
<dbReference type="NCBIfam" id="NF006087">
    <property type="entry name" value="PRK08236.1"/>
    <property type="match status" value="1"/>
</dbReference>